<dbReference type="Gene3D" id="3.40.30.10">
    <property type="entry name" value="Glutaredoxin"/>
    <property type="match status" value="1"/>
</dbReference>
<evidence type="ECO:0000313" key="7">
    <source>
        <dbReference type="Proteomes" id="UP000431264"/>
    </source>
</evidence>
<evidence type="ECO:0000256" key="2">
    <source>
        <dbReference type="ARBA" id="ARBA00022748"/>
    </source>
</evidence>
<dbReference type="InterPro" id="IPR012336">
    <property type="entry name" value="Thioredoxin-like_fold"/>
</dbReference>
<dbReference type="PROSITE" id="PS51257">
    <property type="entry name" value="PROKAR_LIPOPROTEIN"/>
    <property type="match status" value="1"/>
</dbReference>
<dbReference type="InterPro" id="IPR050553">
    <property type="entry name" value="Thioredoxin_ResA/DsbE_sf"/>
</dbReference>
<keyword evidence="2" id="KW-0201">Cytochrome c-type biogenesis</keyword>
<dbReference type="SUPFAM" id="SSF52833">
    <property type="entry name" value="Thioredoxin-like"/>
    <property type="match status" value="1"/>
</dbReference>
<evidence type="ECO:0000256" key="4">
    <source>
        <dbReference type="ARBA" id="ARBA00023284"/>
    </source>
</evidence>
<name>A0A6I4IL78_9FLAO</name>
<keyword evidence="4" id="KW-0676">Redox-active center</keyword>
<proteinExistence type="predicted"/>
<reference evidence="7" key="1">
    <citation type="submission" date="2019-05" db="EMBL/GenBank/DDBJ databases">
        <title>Flavobacterium profundi sp. nov., isolated from a deep-sea seamount.</title>
        <authorList>
            <person name="Zhang D.-C."/>
        </authorList>
    </citation>
    <scope>NUCLEOTIDE SEQUENCE [LARGE SCALE GENOMIC DNA]</scope>
    <source>
        <strain evidence="7">TP390</strain>
    </source>
</reference>
<dbReference type="InterPro" id="IPR017937">
    <property type="entry name" value="Thioredoxin_CS"/>
</dbReference>
<comment type="caution">
    <text evidence="6">The sequence shown here is derived from an EMBL/GenBank/DDBJ whole genome shotgun (WGS) entry which is preliminary data.</text>
</comment>
<dbReference type="PANTHER" id="PTHR42852:SF6">
    <property type="entry name" value="THIOL:DISULFIDE INTERCHANGE PROTEIN DSBE"/>
    <property type="match status" value="1"/>
</dbReference>
<dbReference type="GO" id="GO:0017004">
    <property type="term" value="P:cytochrome complex assembly"/>
    <property type="evidence" value="ECO:0007669"/>
    <property type="project" value="UniProtKB-KW"/>
</dbReference>
<evidence type="ECO:0000256" key="1">
    <source>
        <dbReference type="ARBA" id="ARBA00004196"/>
    </source>
</evidence>
<sequence length="368" mass="42846">MKNFTRILTLLIFLLISISCSQERENNILFGNLSNLPNGIMYLSEEQFFNKIDSVKTVNGKFEFKYDNNEDNEPRYLVLNHIDENGIFRFIGFLTKGKFKNAKYESSLFLSDDSIEISGYLIDKTPKGYNFNNRSKMMTVSNDIKAGYQTNAMFHTDGDLFSEINKDSYKKILDKIKEFPNSFHLLYQINNNRNSFLPDQINQFLNVFKGDITKSETFFKLKKYNNKREEASKLTSPVLLNSKGEKKEVLDTTFDRNLVVFWASWCGPCREEIPSLKKVYEKYNTSIDFVSISTDSNATAWEKALEKENMPWKQFIVNEDSKEYEGVEIFFQLSNSIPYSVLLDKNMKVLKSSVGVMTENELEKFIQD</sequence>
<dbReference type="PANTHER" id="PTHR42852">
    <property type="entry name" value="THIOL:DISULFIDE INTERCHANGE PROTEIN DSBE"/>
    <property type="match status" value="1"/>
</dbReference>
<evidence type="ECO:0000256" key="3">
    <source>
        <dbReference type="ARBA" id="ARBA00023157"/>
    </source>
</evidence>
<dbReference type="Proteomes" id="UP000431264">
    <property type="component" value="Unassembled WGS sequence"/>
</dbReference>
<protein>
    <submittedName>
        <fullName evidence="6">Redoxin family protein</fullName>
    </submittedName>
</protein>
<dbReference type="CDD" id="cd02966">
    <property type="entry name" value="TlpA_like_family"/>
    <property type="match status" value="1"/>
</dbReference>
<evidence type="ECO:0000313" key="6">
    <source>
        <dbReference type="EMBL" id="MVO08982.1"/>
    </source>
</evidence>
<dbReference type="InterPro" id="IPR013766">
    <property type="entry name" value="Thioredoxin_domain"/>
</dbReference>
<comment type="subcellular location">
    <subcellularLocation>
        <location evidence="1">Cell envelope</location>
    </subcellularLocation>
</comment>
<gene>
    <name evidence="6" type="ORF">GOQ30_07360</name>
</gene>
<dbReference type="OrthoDB" id="6399635at2"/>
<dbReference type="PROSITE" id="PS51352">
    <property type="entry name" value="THIOREDOXIN_2"/>
    <property type="match status" value="1"/>
</dbReference>
<accession>A0A6I4IL78</accession>
<dbReference type="Pfam" id="PF13905">
    <property type="entry name" value="Thioredoxin_8"/>
    <property type="match status" value="1"/>
</dbReference>
<dbReference type="AlphaFoldDB" id="A0A6I4IL78"/>
<keyword evidence="3" id="KW-1015">Disulfide bond</keyword>
<feature type="domain" description="Thioredoxin" evidence="5">
    <location>
        <begin position="228"/>
        <end position="368"/>
    </location>
</feature>
<evidence type="ECO:0000259" key="5">
    <source>
        <dbReference type="PROSITE" id="PS51352"/>
    </source>
</evidence>
<dbReference type="EMBL" id="WQLW01000004">
    <property type="protein sequence ID" value="MVO08982.1"/>
    <property type="molecule type" value="Genomic_DNA"/>
</dbReference>
<organism evidence="6 7">
    <name type="scientific">Flavobacterium profundi</name>
    <dbReference type="NCBI Taxonomy" id="1774945"/>
    <lineage>
        <taxon>Bacteria</taxon>
        <taxon>Pseudomonadati</taxon>
        <taxon>Bacteroidota</taxon>
        <taxon>Flavobacteriia</taxon>
        <taxon>Flavobacteriales</taxon>
        <taxon>Flavobacteriaceae</taxon>
        <taxon>Flavobacterium</taxon>
    </lineage>
</organism>
<dbReference type="RefSeq" id="WP_140997370.1">
    <property type="nucleotide sequence ID" value="NZ_VDCZ01000004.1"/>
</dbReference>
<keyword evidence="7" id="KW-1185">Reference proteome</keyword>
<dbReference type="GO" id="GO:0030313">
    <property type="term" value="C:cell envelope"/>
    <property type="evidence" value="ECO:0007669"/>
    <property type="project" value="UniProtKB-SubCell"/>
</dbReference>
<dbReference type="InterPro" id="IPR036249">
    <property type="entry name" value="Thioredoxin-like_sf"/>
</dbReference>
<dbReference type="PROSITE" id="PS00194">
    <property type="entry name" value="THIOREDOXIN_1"/>
    <property type="match status" value="1"/>
</dbReference>